<name>A0ABT4BS22_9FIRM</name>
<dbReference type="Proteomes" id="UP001082703">
    <property type="component" value="Unassembled WGS sequence"/>
</dbReference>
<dbReference type="EMBL" id="JAPOHA010000001">
    <property type="protein sequence ID" value="MCY1712898.1"/>
    <property type="molecule type" value="Genomic_DNA"/>
</dbReference>
<sequence>MIRWKEPTMEVPRSSNLLWQELKSKAQRAFREQLVTYENLLHTTKQLTADNPTDFSLNFAPASTTTITG</sequence>
<comment type="caution">
    <text evidence="1">The sequence shown here is derived from an EMBL/GenBank/DDBJ whole genome shotgun (WGS) entry which is preliminary data.</text>
</comment>
<organism evidence="1 2">
    <name type="scientific">Caproiciproducens galactitolivorans</name>
    <dbReference type="NCBI Taxonomy" id="642589"/>
    <lineage>
        <taxon>Bacteria</taxon>
        <taxon>Bacillati</taxon>
        <taxon>Bacillota</taxon>
        <taxon>Clostridia</taxon>
        <taxon>Eubacteriales</taxon>
        <taxon>Acutalibacteraceae</taxon>
        <taxon>Caproiciproducens</taxon>
    </lineage>
</organism>
<evidence type="ECO:0000313" key="1">
    <source>
        <dbReference type="EMBL" id="MCY1712898.1"/>
    </source>
</evidence>
<dbReference type="RefSeq" id="WP_268056904.1">
    <property type="nucleotide sequence ID" value="NZ_JAPOHA010000001.1"/>
</dbReference>
<proteinExistence type="predicted"/>
<accession>A0ABT4BS22</accession>
<protein>
    <submittedName>
        <fullName evidence="1">Uncharacterized protein</fullName>
    </submittedName>
</protein>
<keyword evidence="2" id="KW-1185">Reference proteome</keyword>
<gene>
    <name evidence="1" type="ORF">OUY18_01335</name>
</gene>
<evidence type="ECO:0000313" key="2">
    <source>
        <dbReference type="Proteomes" id="UP001082703"/>
    </source>
</evidence>
<reference evidence="1 2" key="1">
    <citation type="submission" date="2022-11" db="EMBL/GenBank/DDBJ databases">
        <authorList>
            <person name="Caiyu Z."/>
        </authorList>
    </citation>
    <scope>NUCLEOTIDE SEQUENCE [LARGE SCALE GENOMIC DNA]</scope>
    <source>
        <strain evidence="1 2">YR-4</strain>
    </source>
</reference>